<proteinExistence type="predicted"/>
<dbReference type="PANTHER" id="PTHR31157">
    <property type="entry name" value="SCP DOMAIN-CONTAINING PROTEIN"/>
    <property type="match status" value="1"/>
</dbReference>
<gene>
    <name evidence="3" type="ORF">AVDCRST_MAG65-267</name>
</gene>
<sequence length="193" mass="20836">MSSFPLRGRANHRPSAAVSTARCGTRTRSLVGSFVLALALAATATMAAPPTDAAAGSRMDRTERKVVKLINSYRARHGRPRLRTSGRLNRAADRHSREMLAHDFFAHSSRNGTAASTRVRRSSRARSVGENIAFIGAGQRGAARRVVGMWIASPGHRAVLLNRSFRRIGVGRRGGNLGSSRGDAFTADFASRR</sequence>
<dbReference type="Gene3D" id="3.40.33.10">
    <property type="entry name" value="CAP"/>
    <property type="match status" value="1"/>
</dbReference>
<dbReference type="InterPro" id="IPR035940">
    <property type="entry name" value="CAP_sf"/>
</dbReference>
<reference evidence="3" key="1">
    <citation type="submission" date="2020-02" db="EMBL/GenBank/DDBJ databases">
        <authorList>
            <person name="Meier V. D."/>
        </authorList>
    </citation>
    <scope>NUCLEOTIDE SEQUENCE</scope>
    <source>
        <strain evidence="3">AVDCRST_MAG65</strain>
    </source>
</reference>
<organism evidence="3">
    <name type="scientific">uncultured Solirubrobacteraceae bacterium</name>
    <dbReference type="NCBI Taxonomy" id="1162706"/>
    <lineage>
        <taxon>Bacteria</taxon>
        <taxon>Bacillati</taxon>
        <taxon>Actinomycetota</taxon>
        <taxon>Thermoleophilia</taxon>
        <taxon>Solirubrobacterales</taxon>
        <taxon>Solirubrobacteraceae</taxon>
        <taxon>environmental samples</taxon>
    </lineage>
</organism>
<evidence type="ECO:0000256" key="1">
    <source>
        <dbReference type="SAM" id="SignalP"/>
    </source>
</evidence>
<feature type="chain" id="PRO_5027069883" description="SCP domain-containing protein" evidence="1">
    <location>
        <begin position="48"/>
        <end position="193"/>
    </location>
</feature>
<dbReference type="AlphaFoldDB" id="A0A6J4R6Q9"/>
<dbReference type="PANTHER" id="PTHR31157:SF1">
    <property type="entry name" value="SCP DOMAIN-CONTAINING PROTEIN"/>
    <property type="match status" value="1"/>
</dbReference>
<dbReference type="Pfam" id="PF00188">
    <property type="entry name" value="CAP"/>
    <property type="match status" value="1"/>
</dbReference>
<dbReference type="CDD" id="cd05379">
    <property type="entry name" value="CAP_bacterial"/>
    <property type="match status" value="1"/>
</dbReference>
<feature type="domain" description="SCP" evidence="2">
    <location>
        <begin position="68"/>
        <end position="175"/>
    </location>
</feature>
<accession>A0A6J4R6Q9</accession>
<name>A0A6J4R6Q9_9ACTN</name>
<evidence type="ECO:0000313" key="3">
    <source>
        <dbReference type="EMBL" id="CAA9465719.1"/>
    </source>
</evidence>
<feature type="signal peptide" evidence="1">
    <location>
        <begin position="1"/>
        <end position="47"/>
    </location>
</feature>
<dbReference type="SUPFAM" id="SSF55797">
    <property type="entry name" value="PR-1-like"/>
    <property type="match status" value="1"/>
</dbReference>
<evidence type="ECO:0000259" key="2">
    <source>
        <dbReference type="Pfam" id="PF00188"/>
    </source>
</evidence>
<keyword evidence="1" id="KW-0732">Signal</keyword>
<protein>
    <recommendedName>
        <fullName evidence="2">SCP domain-containing protein</fullName>
    </recommendedName>
</protein>
<dbReference type="InterPro" id="IPR014044">
    <property type="entry name" value="CAP_dom"/>
</dbReference>
<dbReference type="EMBL" id="CADCVL010000045">
    <property type="protein sequence ID" value="CAA9465719.1"/>
    <property type="molecule type" value="Genomic_DNA"/>
</dbReference>